<feature type="domain" description="LUD" evidence="1">
    <location>
        <begin position="16"/>
        <end position="218"/>
    </location>
</feature>
<evidence type="ECO:0000313" key="3">
    <source>
        <dbReference type="Proteomes" id="UP000660861"/>
    </source>
</evidence>
<dbReference type="PANTHER" id="PTHR36179">
    <property type="entry name" value="LUD_DOM DOMAIN-CONTAINING PROTEIN"/>
    <property type="match status" value="1"/>
</dbReference>
<gene>
    <name evidence="2" type="ORF">H8709_06870</name>
</gene>
<name>A0A926EB47_9FIRM</name>
<dbReference type="InterPro" id="IPR003741">
    <property type="entry name" value="LUD_dom"/>
</dbReference>
<comment type="caution">
    <text evidence="2">The sequence shown here is derived from an EMBL/GenBank/DDBJ whole genome shotgun (WGS) entry which is preliminary data.</text>
</comment>
<reference evidence="2" key="1">
    <citation type="submission" date="2020-08" db="EMBL/GenBank/DDBJ databases">
        <title>Genome public.</title>
        <authorList>
            <person name="Liu C."/>
            <person name="Sun Q."/>
        </authorList>
    </citation>
    <scope>NUCLEOTIDE SEQUENCE</scope>
    <source>
        <strain evidence="2">NSJ-54</strain>
    </source>
</reference>
<dbReference type="PIRSF" id="PIRSF020269">
    <property type="entry name" value="DUF1121"/>
    <property type="match status" value="1"/>
</dbReference>
<dbReference type="InterPro" id="IPR009501">
    <property type="entry name" value="UCP020269"/>
</dbReference>
<dbReference type="Gene3D" id="3.40.50.10420">
    <property type="entry name" value="NagB/RpiA/CoA transferase-like"/>
    <property type="match status" value="1"/>
</dbReference>
<proteinExistence type="predicted"/>
<dbReference type="SUPFAM" id="SSF100950">
    <property type="entry name" value="NagB/RpiA/CoA transferase-like"/>
    <property type="match status" value="1"/>
</dbReference>
<dbReference type="RefSeq" id="WP_262397653.1">
    <property type="nucleotide sequence ID" value="NZ_JACRTC010000004.1"/>
</dbReference>
<dbReference type="InterPro" id="IPR037171">
    <property type="entry name" value="NagB/RpiA_transferase-like"/>
</dbReference>
<organism evidence="2 3">
    <name type="scientific">Zongyangia hominis</name>
    <dbReference type="NCBI Taxonomy" id="2763677"/>
    <lineage>
        <taxon>Bacteria</taxon>
        <taxon>Bacillati</taxon>
        <taxon>Bacillota</taxon>
        <taxon>Clostridia</taxon>
        <taxon>Eubacteriales</taxon>
        <taxon>Oscillospiraceae</taxon>
        <taxon>Zongyangia</taxon>
    </lineage>
</organism>
<dbReference type="Proteomes" id="UP000660861">
    <property type="component" value="Unassembled WGS sequence"/>
</dbReference>
<dbReference type="PANTHER" id="PTHR36179:SF2">
    <property type="entry name" value="LUD DOMAIN-CONTAINING PROTEIN"/>
    <property type="match status" value="1"/>
</dbReference>
<dbReference type="InterPro" id="IPR024185">
    <property type="entry name" value="FTHF_cligase-like_sf"/>
</dbReference>
<dbReference type="EMBL" id="JACRTC010000004">
    <property type="protein sequence ID" value="MBC8570553.1"/>
    <property type="molecule type" value="Genomic_DNA"/>
</dbReference>
<accession>A0A926EB47</accession>
<dbReference type="AlphaFoldDB" id="A0A926EB47"/>
<evidence type="ECO:0000313" key="2">
    <source>
        <dbReference type="EMBL" id="MBC8570553.1"/>
    </source>
</evidence>
<evidence type="ECO:0000259" key="1">
    <source>
        <dbReference type="Pfam" id="PF02589"/>
    </source>
</evidence>
<sequence length="224" mass="24709">MDKNARAAMEKRMEIVCTNLEKNNMQAFYVPSGEEALQLVQSMLREGETVATGGSMTLKECGIIDLLDSGKYTFLNRGAPGLTPAEKEEITRKAFFADTYLCSSNAVTEFGELYNVDGNANRVAALAFGPKSVILVVGYNKVVHNLDEAVNRVKTTACPANCERIPCETYCREKGRCMSLSEENPVMTDGCQSPARICCSYLIQAYQKEKNRIKVILVGEDLGY</sequence>
<keyword evidence="3" id="KW-1185">Reference proteome</keyword>
<dbReference type="Pfam" id="PF02589">
    <property type="entry name" value="LUD_dom"/>
    <property type="match status" value="1"/>
</dbReference>
<protein>
    <submittedName>
        <fullName evidence="2">Lactate utilization protein</fullName>
    </submittedName>
</protein>